<evidence type="ECO:0000259" key="9">
    <source>
        <dbReference type="Pfam" id="PF01979"/>
    </source>
</evidence>
<keyword evidence="12" id="KW-1185">Reference proteome</keyword>
<dbReference type="Proteomes" id="UP000245998">
    <property type="component" value="Unassembled WGS sequence"/>
</dbReference>
<evidence type="ECO:0000256" key="1">
    <source>
        <dbReference type="ARBA" id="ARBA00001936"/>
    </source>
</evidence>
<dbReference type="EC" id="3.5.4.2" evidence="3 8"/>
<gene>
    <name evidence="8 11" type="primary">ade</name>
    <name evidence="11" type="ORF">DCC39_14905</name>
</gene>
<dbReference type="InterPro" id="IPR006680">
    <property type="entry name" value="Amidohydro-rel"/>
</dbReference>
<dbReference type="EMBL" id="QCZG01000037">
    <property type="protein sequence ID" value="PWA08430.1"/>
    <property type="molecule type" value="Genomic_DNA"/>
</dbReference>
<accession>A0A2U1JT95</accession>
<comment type="catalytic activity">
    <reaction evidence="6 8">
        <text>adenine + H2O + H(+) = hypoxanthine + NH4(+)</text>
        <dbReference type="Rhea" id="RHEA:23688"/>
        <dbReference type="ChEBI" id="CHEBI:15377"/>
        <dbReference type="ChEBI" id="CHEBI:15378"/>
        <dbReference type="ChEBI" id="CHEBI:16708"/>
        <dbReference type="ChEBI" id="CHEBI:17368"/>
        <dbReference type="ChEBI" id="CHEBI:28938"/>
        <dbReference type="EC" id="3.5.4.2"/>
    </reaction>
</comment>
<comment type="caution">
    <text evidence="11">The sequence shown here is derived from an EMBL/GenBank/DDBJ whole genome shotgun (WGS) entry which is preliminary data.</text>
</comment>
<dbReference type="Gene3D" id="3.20.20.140">
    <property type="entry name" value="Metal-dependent hydrolases"/>
    <property type="match status" value="1"/>
</dbReference>
<name>A0A2U1JT95_9BACI</name>
<feature type="domain" description="Amidohydrolase-related" evidence="9">
    <location>
        <begin position="68"/>
        <end position="351"/>
    </location>
</feature>
<dbReference type="HAMAP" id="MF_01518">
    <property type="entry name" value="Adenine_deamin"/>
    <property type="match status" value="1"/>
</dbReference>
<evidence type="ECO:0000259" key="10">
    <source>
        <dbReference type="Pfam" id="PF13382"/>
    </source>
</evidence>
<evidence type="ECO:0000313" key="11">
    <source>
        <dbReference type="EMBL" id="PWA08430.1"/>
    </source>
</evidence>
<evidence type="ECO:0000256" key="5">
    <source>
        <dbReference type="ARBA" id="ARBA00023211"/>
    </source>
</evidence>
<dbReference type="Gene3D" id="2.30.40.10">
    <property type="entry name" value="Urease, subunit C, domain 1"/>
    <property type="match status" value="1"/>
</dbReference>
<dbReference type="PANTHER" id="PTHR11113:SF2">
    <property type="entry name" value="ADENINE DEAMINASE"/>
    <property type="match status" value="1"/>
</dbReference>
<keyword evidence="4 8" id="KW-0378">Hydrolase</keyword>
<dbReference type="FunFam" id="3.20.20.140:FF:000016">
    <property type="entry name" value="Adenine deaminase"/>
    <property type="match status" value="1"/>
</dbReference>
<dbReference type="PANTHER" id="PTHR11113">
    <property type="entry name" value="N-ACETYLGLUCOSAMINE-6-PHOSPHATE DEACETYLASE"/>
    <property type="match status" value="1"/>
</dbReference>
<evidence type="ECO:0000313" key="12">
    <source>
        <dbReference type="Proteomes" id="UP000245998"/>
    </source>
</evidence>
<dbReference type="SUPFAM" id="SSF51556">
    <property type="entry name" value="Metallo-dependent hydrolases"/>
    <property type="match status" value="1"/>
</dbReference>
<dbReference type="GO" id="GO:0000034">
    <property type="term" value="F:adenine deaminase activity"/>
    <property type="evidence" value="ECO:0007669"/>
    <property type="project" value="UniProtKB-UniRule"/>
</dbReference>
<dbReference type="GO" id="GO:0006146">
    <property type="term" value="P:adenine catabolic process"/>
    <property type="evidence" value="ECO:0007669"/>
    <property type="project" value="InterPro"/>
</dbReference>
<evidence type="ECO:0000256" key="4">
    <source>
        <dbReference type="ARBA" id="ARBA00022801"/>
    </source>
</evidence>
<dbReference type="CDD" id="cd01295">
    <property type="entry name" value="AdeC"/>
    <property type="match status" value="1"/>
</dbReference>
<dbReference type="Pfam" id="PF13382">
    <property type="entry name" value="Adenine_deam_C"/>
    <property type="match status" value="1"/>
</dbReference>
<dbReference type="RefSeq" id="WP_116555694.1">
    <property type="nucleotide sequence ID" value="NZ_QCZG01000037.1"/>
</dbReference>
<comment type="cofactor">
    <cofactor evidence="1 8">
        <name>Mn(2+)</name>
        <dbReference type="ChEBI" id="CHEBI:29035"/>
    </cofactor>
</comment>
<sequence length="580" mass="62908">MNTNMNKLKKRIAAASKRIPADLVIKNGKIIDVFNLEIIETDVAIQDGEFVGLGDYEGKQVIDANGNFVCPSFIDGHIHIESSMVKPSEYAKVVLPHGITTIIADPHEIANVSGTDGIRFMLESSEGLPLDVYMMMPSCVPATPFENTGAELNAEQLNPFYSHERVLGLGEVMNFPAVFHGEEGMLHKISDASKKGKLIDGHAAGLHAEELNVYLTAGIRTDHECVTAKEALERIQRGMYVMIREGTASKDLDELIQVVNEKNARRFLFVTDDKHLDELIAEGSIDHNVRKAIKKGTDPLLAIQIATLNAAECFGLCKKGAIAPGYEANFLFLDNLESVSVSEVYKAGTLVAKNGECLPFKEPSIVPPEPVTNSVTYKPVRKDDLCICLNERQHANIIEVIPNSIITNHLVENIAVKNGQFQPSIEKDLLKIAVVERHKMTGNIGLGIVKGLGLKSGAIVSTVAHDSHNIVVAGTNDDDMLKAIRVIGELGGGQAVLKDGEVLASLPLPLSGLMSDLGYMTVNSSLGSLNKALLHIGFMGKFNPFSTLSFLALPVIPKLKITDLGLFDVESFKHIPIASR</sequence>
<dbReference type="AlphaFoldDB" id="A0A2U1JT95"/>
<dbReference type="InterPro" id="IPR026912">
    <property type="entry name" value="Adenine_deam_C"/>
</dbReference>
<comment type="similarity">
    <text evidence="2 8">Belongs to the metallo-dependent hydrolases superfamily. Adenine deaminase family.</text>
</comment>
<feature type="domain" description="Adenine deaminase C-terminal" evidence="10">
    <location>
        <begin position="405"/>
        <end position="573"/>
    </location>
</feature>
<evidence type="ECO:0000256" key="3">
    <source>
        <dbReference type="ARBA" id="ARBA00012782"/>
    </source>
</evidence>
<reference evidence="11 12" key="1">
    <citation type="submission" date="2018-04" db="EMBL/GenBank/DDBJ databases">
        <title>Camelliibacillus theae gen. nov., sp. nov., isolated from Pu'er tea.</title>
        <authorList>
            <person name="Niu L."/>
        </authorList>
    </citation>
    <scope>NUCLEOTIDE SEQUENCE [LARGE SCALE GENOMIC DNA]</scope>
    <source>
        <strain evidence="11 12">T8</strain>
    </source>
</reference>
<dbReference type="InterPro" id="IPR032466">
    <property type="entry name" value="Metal_Hydrolase"/>
</dbReference>
<evidence type="ECO:0000256" key="2">
    <source>
        <dbReference type="ARBA" id="ARBA00006773"/>
    </source>
</evidence>
<dbReference type="SUPFAM" id="SSF51338">
    <property type="entry name" value="Composite domain of metallo-dependent hydrolases"/>
    <property type="match status" value="1"/>
</dbReference>
<keyword evidence="5 8" id="KW-0464">Manganese</keyword>
<evidence type="ECO:0000256" key="7">
    <source>
        <dbReference type="ARBA" id="ARBA00069718"/>
    </source>
</evidence>
<protein>
    <recommendedName>
        <fullName evidence="7 8">Adenine deaminase</fullName>
        <shortName evidence="8">Adenase</shortName>
        <shortName evidence="8">Adenine aminase</shortName>
        <ecNumber evidence="3 8">3.5.4.2</ecNumber>
    </recommendedName>
</protein>
<dbReference type="OrthoDB" id="9775607at2"/>
<proteinExistence type="inferred from homology"/>
<dbReference type="NCBIfam" id="TIGR01178">
    <property type="entry name" value="ade"/>
    <property type="match status" value="1"/>
</dbReference>
<evidence type="ECO:0000256" key="8">
    <source>
        <dbReference type="HAMAP-Rule" id="MF_01518"/>
    </source>
</evidence>
<dbReference type="InterPro" id="IPR011059">
    <property type="entry name" value="Metal-dep_hydrolase_composite"/>
</dbReference>
<evidence type="ECO:0000256" key="6">
    <source>
        <dbReference type="ARBA" id="ARBA00047720"/>
    </source>
</evidence>
<organism evidence="11 12">
    <name type="scientific">Pueribacillus theae</name>
    <dbReference type="NCBI Taxonomy" id="2171751"/>
    <lineage>
        <taxon>Bacteria</taxon>
        <taxon>Bacillati</taxon>
        <taxon>Bacillota</taxon>
        <taxon>Bacilli</taxon>
        <taxon>Bacillales</taxon>
        <taxon>Bacillaceae</taxon>
        <taxon>Pueribacillus</taxon>
    </lineage>
</organism>
<dbReference type="Pfam" id="PF01979">
    <property type="entry name" value="Amidohydro_1"/>
    <property type="match status" value="1"/>
</dbReference>
<dbReference type="InterPro" id="IPR006679">
    <property type="entry name" value="Adenine_deam"/>
</dbReference>